<proteinExistence type="predicted"/>
<sequence>MKEPFLVKFVVQNNFNFNQDEQMRLPLKKINQILTITKERFIIFLQKKNLIQSSDLESIHFEFFDRSQNKFVEEKQVFDFYNNLFAFPKEFFGIPEILEIRLIFEINYWQLKEIERDFKVYQRIQQQLIDQQNELRNELDNQISEFEVMNKYLSEIYNLENEQILIKKIEEIQKRKVDIVIIYSSPLVQIDNDNNISNAQFIDYEREISNIQQEIKLSEKDIQYKILLATKDNLDEAMNSNPQIMHLIINGDYDPISGYYFELQDGGIVDKLPLEDLIQQLYANKRKLRRLKLISISSMIAKDIIHFPQNNDNNPYLIENVQNFASVTFVGQIKFFNSDDKFGNQFWKSFYKQLFDNKSLEVSYNSAKQDVQKLFDQNFKNKITDLLICCCFHVHNEDCLKDPSKISYTLSHKQHLKCSKQKFLHYNCNTEISDPNQCVNGCLGQIYHNNKSLKCKLNEDNCELYDKRYKIIQDNFIPYINSYDRSEILKIDIPMSLLINEQQEKNVCCCFEYRVFNNRIIDNKQTITEHKKHQVSEKFAISSPKGSQEFNGLEFEQLSSNKEVSYLKINKQIIIINGKDYYDNDALIEQIIKYFKKFCKINNNKLEIFPEKYQLFLTKQERKKNIHIIQIPSTFQEMILNVNSIFEKHEKGDNTLKIIIIKIIDQYCQEQKFEQLYEDLLNQFYSKDNIVIIFEVSFKNITLLNKFKNEEFFQQINFHEIQESLEKEKQEKQ</sequence>
<keyword evidence="1" id="KW-0175">Coiled coil</keyword>
<accession>A0A8S1M991</accession>
<gene>
    <name evidence="2" type="ORF">PSON_ATCC_30995.1.T0300169</name>
</gene>
<evidence type="ECO:0000256" key="1">
    <source>
        <dbReference type="SAM" id="Coils"/>
    </source>
</evidence>
<dbReference type="AlphaFoldDB" id="A0A8S1M991"/>
<dbReference type="OrthoDB" id="308022at2759"/>
<keyword evidence="3" id="KW-1185">Reference proteome</keyword>
<evidence type="ECO:0000313" key="3">
    <source>
        <dbReference type="Proteomes" id="UP000692954"/>
    </source>
</evidence>
<feature type="coiled-coil region" evidence="1">
    <location>
        <begin position="121"/>
        <end position="149"/>
    </location>
</feature>
<name>A0A8S1M991_9CILI</name>
<protein>
    <submittedName>
        <fullName evidence="2">Uncharacterized protein</fullName>
    </submittedName>
</protein>
<reference evidence="2" key="1">
    <citation type="submission" date="2021-01" db="EMBL/GenBank/DDBJ databases">
        <authorList>
            <consortium name="Genoscope - CEA"/>
            <person name="William W."/>
        </authorList>
    </citation>
    <scope>NUCLEOTIDE SEQUENCE</scope>
</reference>
<evidence type="ECO:0000313" key="2">
    <source>
        <dbReference type="EMBL" id="CAD8073186.1"/>
    </source>
</evidence>
<comment type="caution">
    <text evidence="2">The sequence shown here is derived from an EMBL/GenBank/DDBJ whole genome shotgun (WGS) entry which is preliminary data.</text>
</comment>
<organism evidence="2 3">
    <name type="scientific">Paramecium sonneborni</name>
    <dbReference type="NCBI Taxonomy" id="65129"/>
    <lineage>
        <taxon>Eukaryota</taxon>
        <taxon>Sar</taxon>
        <taxon>Alveolata</taxon>
        <taxon>Ciliophora</taxon>
        <taxon>Intramacronucleata</taxon>
        <taxon>Oligohymenophorea</taxon>
        <taxon>Peniculida</taxon>
        <taxon>Parameciidae</taxon>
        <taxon>Paramecium</taxon>
    </lineage>
</organism>
<dbReference type="Proteomes" id="UP000692954">
    <property type="component" value="Unassembled WGS sequence"/>
</dbReference>
<dbReference type="EMBL" id="CAJJDN010000030">
    <property type="protein sequence ID" value="CAD8073186.1"/>
    <property type="molecule type" value="Genomic_DNA"/>
</dbReference>